<accession>A0A1A9V7W1</accession>
<name>A0A1A9V7W1_GLOAU</name>
<dbReference type="Proteomes" id="UP000078200">
    <property type="component" value="Unassembled WGS sequence"/>
</dbReference>
<dbReference type="VEuPathDB" id="VectorBase:GAUT028717"/>
<dbReference type="STRING" id="7395.A0A1A9V7W1"/>
<evidence type="ECO:0000313" key="2">
    <source>
        <dbReference type="Proteomes" id="UP000078200"/>
    </source>
</evidence>
<dbReference type="EnsemblMetazoa" id="GAUT028717-RA">
    <property type="protein sequence ID" value="GAUT028717-PA"/>
    <property type="gene ID" value="GAUT028717"/>
</dbReference>
<evidence type="ECO:0008006" key="3">
    <source>
        <dbReference type="Google" id="ProtNLM"/>
    </source>
</evidence>
<organism evidence="1 2">
    <name type="scientific">Glossina austeni</name>
    <name type="common">Savannah tsetse fly</name>
    <dbReference type="NCBI Taxonomy" id="7395"/>
    <lineage>
        <taxon>Eukaryota</taxon>
        <taxon>Metazoa</taxon>
        <taxon>Ecdysozoa</taxon>
        <taxon>Arthropoda</taxon>
        <taxon>Hexapoda</taxon>
        <taxon>Insecta</taxon>
        <taxon>Pterygota</taxon>
        <taxon>Neoptera</taxon>
        <taxon>Endopterygota</taxon>
        <taxon>Diptera</taxon>
        <taxon>Brachycera</taxon>
        <taxon>Muscomorpha</taxon>
        <taxon>Hippoboscoidea</taxon>
        <taxon>Glossinidae</taxon>
        <taxon>Glossina</taxon>
    </lineage>
</organism>
<dbReference type="AlphaFoldDB" id="A0A1A9V7W1"/>
<sequence>MNGYRFVFTVSFVYSSPKMSRHSRNINLLDKIDNIDGDCSEDDQEVYDIDDEPAKNYCDSFDSDTDEENILNIRRGQKKKRLIVSSESENKEEIEIAMDGTVWKKIKEGSNSGKASVYNIFKEVSGPTGYAKRNIMKGRVKSAFSLIIDHKMIEHLNRIKKYYILSSMHSPVEIEKNDTRIPETIRFYNSTKFGVDVTDQMARKYSVFFNILDLAGVNAWILYKETTGEEILRQQFLFQLAEELGTLKLI</sequence>
<protein>
    <recommendedName>
        <fullName evidence="3">PiggyBac transposable element-derived protein domain-containing protein</fullName>
    </recommendedName>
</protein>
<reference evidence="1" key="1">
    <citation type="submission" date="2020-05" db="UniProtKB">
        <authorList>
            <consortium name="EnsemblMetazoa"/>
        </authorList>
    </citation>
    <scope>IDENTIFICATION</scope>
    <source>
        <strain evidence="1">TTRI</strain>
    </source>
</reference>
<keyword evidence="2" id="KW-1185">Reference proteome</keyword>
<proteinExistence type="predicted"/>
<evidence type="ECO:0000313" key="1">
    <source>
        <dbReference type="EnsemblMetazoa" id="GAUT028717-PA"/>
    </source>
</evidence>